<name>A0ABN1P7R7_9ACTN</name>
<keyword evidence="4" id="KW-1185">Reference proteome</keyword>
<keyword evidence="1" id="KW-0418">Kinase</keyword>
<dbReference type="Proteomes" id="UP001501578">
    <property type="component" value="Unassembled WGS sequence"/>
</dbReference>
<sequence length="139" mass="14363">MAEGTGTPFPEQGMDQGLRVDFTRGRMAGVRASVREYAAGHGLAGCPLEDLVLAAGELTTNAVLHGGGRGTLRMWTAGGRLWCEVRDDGPGVARPVPADAPDPAEAGGRGLWLTRALFPDLAITGPGAVVTFSAPLAKR</sequence>
<dbReference type="PANTHER" id="PTHR35526">
    <property type="entry name" value="ANTI-SIGMA-F FACTOR RSBW-RELATED"/>
    <property type="match status" value="1"/>
</dbReference>
<dbReference type="InterPro" id="IPR036890">
    <property type="entry name" value="HATPase_C_sf"/>
</dbReference>
<keyword evidence="1" id="KW-0808">Transferase</keyword>
<evidence type="ECO:0000256" key="1">
    <source>
        <dbReference type="ARBA" id="ARBA00022527"/>
    </source>
</evidence>
<dbReference type="Gene3D" id="3.30.565.10">
    <property type="entry name" value="Histidine kinase-like ATPase, C-terminal domain"/>
    <property type="match status" value="1"/>
</dbReference>
<gene>
    <name evidence="3" type="ORF">GCM10009560_23830</name>
</gene>
<dbReference type="Pfam" id="PF13581">
    <property type="entry name" value="HATPase_c_2"/>
    <property type="match status" value="1"/>
</dbReference>
<dbReference type="CDD" id="cd16936">
    <property type="entry name" value="HATPase_RsbW-like"/>
    <property type="match status" value="1"/>
</dbReference>
<protein>
    <recommendedName>
        <fullName evidence="2">Histidine kinase/HSP90-like ATPase domain-containing protein</fullName>
    </recommendedName>
</protein>
<evidence type="ECO:0000313" key="3">
    <source>
        <dbReference type="EMBL" id="GAA0923767.1"/>
    </source>
</evidence>
<reference evidence="3 4" key="1">
    <citation type="journal article" date="2019" name="Int. J. Syst. Evol. Microbiol.">
        <title>The Global Catalogue of Microorganisms (GCM) 10K type strain sequencing project: providing services to taxonomists for standard genome sequencing and annotation.</title>
        <authorList>
            <consortium name="The Broad Institute Genomics Platform"/>
            <consortium name="The Broad Institute Genome Sequencing Center for Infectious Disease"/>
            <person name="Wu L."/>
            <person name="Ma J."/>
        </authorList>
    </citation>
    <scope>NUCLEOTIDE SEQUENCE [LARGE SCALE GENOMIC DNA]</scope>
    <source>
        <strain evidence="3 4">JCM 11136</strain>
    </source>
</reference>
<dbReference type="InterPro" id="IPR003594">
    <property type="entry name" value="HATPase_dom"/>
</dbReference>
<keyword evidence="1" id="KW-0723">Serine/threonine-protein kinase</keyword>
<evidence type="ECO:0000259" key="2">
    <source>
        <dbReference type="Pfam" id="PF13581"/>
    </source>
</evidence>
<proteinExistence type="predicted"/>
<comment type="caution">
    <text evidence="3">The sequence shown here is derived from an EMBL/GenBank/DDBJ whole genome shotgun (WGS) entry which is preliminary data.</text>
</comment>
<organism evidence="3 4">
    <name type="scientific">Nonomuraea longicatena</name>
    <dbReference type="NCBI Taxonomy" id="83682"/>
    <lineage>
        <taxon>Bacteria</taxon>
        <taxon>Bacillati</taxon>
        <taxon>Actinomycetota</taxon>
        <taxon>Actinomycetes</taxon>
        <taxon>Streptosporangiales</taxon>
        <taxon>Streptosporangiaceae</taxon>
        <taxon>Nonomuraea</taxon>
    </lineage>
</organism>
<evidence type="ECO:0000313" key="4">
    <source>
        <dbReference type="Proteomes" id="UP001501578"/>
    </source>
</evidence>
<dbReference type="PANTHER" id="PTHR35526:SF3">
    <property type="entry name" value="ANTI-SIGMA-F FACTOR RSBW"/>
    <property type="match status" value="1"/>
</dbReference>
<accession>A0ABN1P7R7</accession>
<dbReference type="SUPFAM" id="SSF55874">
    <property type="entry name" value="ATPase domain of HSP90 chaperone/DNA topoisomerase II/histidine kinase"/>
    <property type="match status" value="1"/>
</dbReference>
<dbReference type="EMBL" id="BAAAHQ010000010">
    <property type="protein sequence ID" value="GAA0923767.1"/>
    <property type="molecule type" value="Genomic_DNA"/>
</dbReference>
<dbReference type="InterPro" id="IPR050267">
    <property type="entry name" value="Anti-sigma-factor_SerPK"/>
</dbReference>
<feature type="domain" description="Histidine kinase/HSP90-like ATPase" evidence="2">
    <location>
        <begin position="26"/>
        <end position="133"/>
    </location>
</feature>